<organism evidence="1 2">
    <name type="scientific">Symbiodinium pilosum</name>
    <name type="common">Dinoflagellate</name>
    <dbReference type="NCBI Taxonomy" id="2952"/>
    <lineage>
        <taxon>Eukaryota</taxon>
        <taxon>Sar</taxon>
        <taxon>Alveolata</taxon>
        <taxon>Dinophyceae</taxon>
        <taxon>Suessiales</taxon>
        <taxon>Symbiodiniaceae</taxon>
        <taxon>Symbiodinium</taxon>
    </lineage>
</organism>
<evidence type="ECO:0000313" key="1">
    <source>
        <dbReference type="EMBL" id="CAE7573692.1"/>
    </source>
</evidence>
<keyword evidence="2" id="KW-1185">Reference proteome</keyword>
<dbReference type="EMBL" id="CAJNIZ010037880">
    <property type="protein sequence ID" value="CAE7573692.1"/>
    <property type="molecule type" value="Genomic_DNA"/>
</dbReference>
<protein>
    <submittedName>
        <fullName evidence="1">Uncharacterized protein</fullName>
    </submittedName>
</protein>
<comment type="caution">
    <text evidence="1">The sequence shown here is derived from an EMBL/GenBank/DDBJ whole genome shotgun (WGS) entry which is preliminary data.</text>
</comment>
<gene>
    <name evidence="1" type="ORF">SPIL2461_LOCUS15450</name>
</gene>
<name>A0A812UNU8_SYMPI</name>
<dbReference type="OrthoDB" id="446463at2759"/>
<reference evidence="1" key="1">
    <citation type="submission" date="2021-02" db="EMBL/GenBank/DDBJ databases">
        <authorList>
            <person name="Dougan E. K."/>
            <person name="Rhodes N."/>
            <person name="Thang M."/>
            <person name="Chan C."/>
        </authorList>
    </citation>
    <scope>NUCLEOTIDE SEQUENCE</scope>
</reference>
<proteinExistence type="predicted"/>
<sequence>MKRYAVKLAILENTPDACLHFIFSCSRCTPLQKPCPFLNFHCLAQDLQLDRLRLLLEDVYNIWQLWNDLEDVGHSGAARPRTYVIFARKDARVLRQPTDLYKQVTDHLKGLLSTEPKDYLTASPLEVDLEAAEVCRIRKVAHRPGRADLSYILTDREKRAISILSQEYVRRFKELPESNSNLCFFLGDDPQWSYTWSAISNKIPTLRRNAASSKMWFPSVRRWLTQAETLGAMSIPVRWAVANEMGLQPVPVKDPKRAASLVGNAMAFSCVGVIQMISLSCFSFPE</sequence>
<evidence type="ECO:0000313" key="2">
    <source>
        <dbReference type="Proteomes" id="UP000649617"/>
    </source>
</evidence>
<dbReference type="Proteomes" id="UP000649617">
    <property type="component" value="Unassembled WGS sequence"/>
</dbReference>
<dbReference type="AlphaFoldDB" id="A0A812UNU8"/>
<accession>A0A812UNU8</accession>